<dbReference type="SMART" id="SM00054">
    <property type="entry name" value="EFh"/>
    <property type="match status" value="2"/>
</dbReference>
<name>A0A5B6W5T3_9ROSI</name>
<protein>
    <submittedName>
        <fullName evidence="3">Putative calcium-binding protein CML10</fullName>
    </submittedName>
</protein>
<dbReference type="InterPro" id="IPR002048">
    <property type="entry name" value="EF_hand_dom"/>
</dbReference>
<dbReference type="SUPFAM" id="SSF47473">
    <property type="entry name" value="EF-hand"/>
    <property type="match status" value="1"/>
</dbReference>
<proteinExistence type="predicted"/>
<reference evidence="4" key="1">
    <citation type="journal article" date="2019" name="Plant Biotechnol. J.">
        <title>Genome sequencing of the Australian wild diploid species Gossypium australe highlights disease resistance and delayed gland morphogenesis.</title>
        <authorList>
            <person name="Cai Y."/>
            <person name="Cai X."/>
            <person name="Wang Q."/>
            <person name="Wang P."/>
            <person name="Zhang Y."/>
            <person name="Cai C."/>
            <person name="Xu Y."/>
            <person name="Wang K."/>
            <person name="Zhou Z."/>
            <person name="Wang C."/>
            <person name="Geng S."/>
            <person name="Li B."/>
            <person name="Dong Q."/>
            <person name="Hou Y."/>
            <person name="Wang H."/>
            <person name="Ai P."/>
            <person name="Liu Z."/>
            <person name="Yi F."/>
            <person name="Sun M."/>
            <person name="An G."/>
            <person name="Cheng J."/>
            <person name="Zhang Y."/>
            <person name="Shi Q."/>
            <person name="Xie Y."/>
            <person name="Shi X."/>
            <person name="Chang Y."/>
            <person name="Huang F."/>
            <person name="Chen Y."/>
            <person name="Hong S."/>
            <person name="Mi L."/>
            <person name="Sun Q."/>
            <person name="Zhang L."/>
            <person name="Zhou B."/>
            <person name="Peng R."/>
            <person name="Zhang X."/>
            <person name="Liu F."/>
        </authorList>
    </citation>
    <scope>NUCLEOTIDE SEQUENCE [LARGE SCALE GENOMIC DNA]</scope>
    <source>
        <strain evidence="4">cv. PA1801</strain>
    </source>
</reference>
<dbReference type="CDD" id="cd00051">
    <property type="entry name" value="EFh"/>
    <property type="match status" value="1"/>
</dbReference>
<feature type="domain" description="EF-hand" evidence="2">
    <location>
        <begin position="48"/>
        <end position="83"/>
    </location>
</feature>
<organism evidence="3 4">
    <name type="scientific">Gossypium australe</name>
    <dbReference type="NCBI Taxonomy" id="47621"/>
    <lineage>
        <taxon>Eukaryota</taxon>
        <taxon>Viridiplantae</taxon>
        <taxon>Streptophyta</taxon>
        <taxon>Embryophyta</taxon>
        <taxon>Tracheophyta</taxon>
        <taxon>Spermatophyta</taxon>
        <taxon>Magnoliopsida</taxon>
        <taxon>eudicotyledons</taxon>
        <taxon>Gunneridae</taxon>
        <taxon>Pentapetalae</taxon>
        <taxon>rosids</taxon>
        <taxon>malvids</taxon>
        <taxon>Malvales</taxon>
        <taxon>Malvaceae</taxon>
        <taxon>Malvoideae</taxon>
        <taxon>Gossypium</taxon>
    </lineage>
</organism>
<dbReference type="Gene3D" id="1.10.238.10">
    <property type="entry name" value="EF-hand"/>
    <property type="match status" value="1"/>
</dbReference>
<dbReference type="Proteomes" id="UP000325315">
    <property type="component" value="Unassembled WGS sequence"/>
</dbReference>
<comment type="caution">
    <text evidence="3">The sequence shown here is derived from an EMBL/GenBank/DDBJ whole genome shotgun (WGS) entry which is preliminary data.</text>
</comment>
<dbReference type="InterPro" id="IPR011992">
    <property type="entry name" value="EF-hand-dom_pair"/>
</dbReference>
<dbReference type="InterPro" id="IPR018247">
    <property type="entry name" value="EF_Hand_1_Ca_BS"/>
</dbReference>
<accession>A0A5B6W5T3</accession>
<dbReference type="EMBL" id="SMMG02000004">
    <property type="protein sequence ID" value="KAA3476447.1"/>
    <property type="molecule type" value="Genomic_DNA"/>
</dbReference>
<sequence>MVKKFLYKFMPLVTYFDHIANSSSSKPFKLSPFANMPLYVPKSINLSLNEEQLKAVFRKHDVNGDGCLSKDELMKAFRELGSRNPSWRVRRSLHHADGNGDGTISLDELDELVKYVAKQGYGIN</sequence>
<keyword evidence="1" id="KW-0106">Calcium</keyword>
<dbReference type="PROSITE" id="PS00018">
    <property type="entry name" value="EF_HAND_1"/>
    <property type="match status" value="2"/>
</dbReference>
<dbReference type="PROSITE" id="PS50222">
    <property type="entry name" value="EF_HAND_2"/>
    <property type="match status" value="2"/>
</dbReference>
<evidence type="ECO:0000313" key="3">
    <source>
        <dbReference type="EMBL" id="KAA3476447.1"/>
    </source>
</evidence>
<dbReference type="OrthoDB" id="26525at2759"/>
<gene>
    <name evidence="3" type="ORF">EPI10_010429</name>
</gene>
<feature type="domain" description="EF-hand" evidence="2">
    <location>
        <begin position="88"/>
        <end position="119"/>
    </location>
</feature>
<dbReference type="AlphaFoldDB" id="A0A5B6W5T3"/>
<evidence type="ECO:0000256" key="1">
    <source>
        <dbReference type="ARBA" id="ARBA00022837"/>
    </source>
</evidence>
<keyword evidence="4" id="KW-1185">Reference proteome</keyword>
<dbReference type="GO" id="GO:0005509">
    <property type="term" value="F:calcium ion binding"/>
    <property type="evidence" value="ECO:0007669"/>
    <property type="project" value="InterPro"/>
</dbReference>
<evidence type="ECO:0000313" key="4">
    <source>
        <dbReference type="Proteomes" id="UP000325315"/>
    </source>
</evidence>
<dbReference type="Pfam" id="PF13499">
    <property type="entry name" value="EF-hand_7"/>
    <property type="match status" value="1"/>
</dbReference>
<evidence type="ECO:0000259" key="2">
    <source>
        <dbReference type="PROSITE" id="PS50222"/>
    </source>
</evidence>